<evidence type="ECO:0008006" key="3">
    <source>
        <dbReference type="Google" id="ProtNLM"/>
    </source>
</evidence>
<evidence type="ECO:0000313" key="2">
    <source>
        <dbReference type="Proteomes" id="UP000196694"/>
    </source>
</evidence>
<dbReference type="Proteomes" id="UP000196694">
    <property type="component" value="Unassembled WGS sequence"/>
</dbReference>
<evidence type="ECO:0000313" key="1">
    <source>
        <dbReference type="EMBL" id="OWJ54736.1"/>
    </source>
</evidence>
<keyword evidence="2" id="KW-1185">Reference proteome</keyword>
<reference evidence="1 2" key="1">
    <citation type="submission" date="2017-05" db="EMBL/GenBank/DDBJ databases">
        <title>The draft genome of the hyperthermophilic archaeon 'Pyrodictium delaneyi strain Hulk', an iron and nitrate reducer, reveals the capacity for sulfate reduction.</title>
        <authorList>
            <person name="Demey L.M."/>
            <person name="Miller C."/>
            <person name="Manzella M."/>
            <person name="Reguera G."/>
            <person name="Kashefi K."/>
        </authorList>
    </citation>
    <scope>NUCLEOTIDE SEQUENCE [LARGE SCALE GENOMIC DNA]</scope>
    <source>
        <strain evidence="1 2">Hulk</strain>
    </source>
</reference>
<dbReference type="AlphaFoldDB" id="A0A211YP58"/>
<sequence length="274" mass="30941">MNRLGQQRAIMNLSGDAYIGKELPTQNQIELRYLSPIHVVGFRTKPAPAQAFQQGLLVLQPQGYLELTALIELSPMVLDRIEQLREGGDLILAIYLKVWWQQKVTTLPVSHAGRPFIRIAKSDWAERILKKAGYTEVTVIELPEPVDVPELRNAIDYLRSAWRSYRIGEYYDAVINVRRALDSLVDGLKNYNPNLVAERVENNRKIEEPNFKALAKTDTEADSITRIYKSLRSIGGLSAHQGAIHVDKQLAELSIIVGQAILRYVTKRIKGSGQ</sequence>
<accession>A0A211YP58</accession>
<comment type="caution">
    <text evidence="1">The sequence shown here is derived from an EMBL/GenBank/DDBJ whole genome shotgun (WGS) entry which is preliminary data.</text>
</comment>
<protein>
    <recommendedName>
        <fullName evidence="3">DUF4145 domain-containing protein</fullName>
    </recommendedName>
</protein>
<gene>
    <name evidence="1" type="ORF">Pdsh_03130</name>
</gene>
<dbReference type="EMBL" id="NCQP01000002">
    <property type="protein sequence ID" value="OWJ54736.1"/>
    <property type="molecule type" value="Genomic_DNA"/>
</dbReference>
<proteinExistence type="predicted"/>
<organism evidence="1 2">
    <name type="scientific">Pyrodictium delaneyi</name>
    <dbReference type="NCBI Taxonomy" id="1273541"/>
    <lineage>
        <taxon>Archaea</taxon>
        <taxon>Thermoproteota</taxon>
        <taxon>Thermoprotei</taxon>
        <taxon>Desulfurococcales</taxon>
        <taxon>Pyrodictiaceae</taxon>
        <taxon>Pyrodictium</taxon>
    </lineage>
</organism>
<name>A0A211YP58_9CREN</name>